<dbReference type="Gene3D" id="3.40.50.2300">
    <property type="match status" value="1"/>
</dbReference>
<gene>
    <name evidence="7" type="primary">bvgA_2</name>
    <name evidence="7" type="ORF">NCTC9962_05620</name>
</gene>
<keyword evidence="3" id="KW-0804">Transcription</keyword>
<evidence type="ECO:0000313" key="7">
    <source>
        <dbReference type="EMBL" id="STM07991.1"/>
    </source>
</evidence>
<evidence type="ECO:0000259" key="5">
    <source>
        <dbReference type="PROSITE" id="PS50043"/>
    </source>
</evidence>
<dbReference type="GO" id="GO:0003677">
    <property type="term" value="F:DNA binding"/>
    <property type="evidence" value="ECO:0007669"/>
    <property type="project" value="UniProtKB-KW"/>
</dbReference>
<evidence type="ECO:0000256" key="4">
    <source>
        <dbReference type="PROSITE-ProRule" id="PRU00169"/>
    </source>
</evidence>
<dbReference type="Pfam" id="PF00196">
    <property type="entry name" value="GerE"/>
    <property type="match status" value="1"/>
</dbReference>
<dbReference type="SUPFAM" id="SSF46894">
    <property type="entry name" value="C-terminal effector domain of the bipartite response regulators"/>
    <property type="match status" value="1"/>
</dbReference>
<keyword evidence="1" id="KW-0805">Transcription regulation</keyword>
<feature type="domain" description="Response regulatory" evidence="6">
    <location>
        <begin position="5"/>
        <end position="122"/>
    </location>
</feature>
<dbReference type="PANTHER" id="PTHR43214">
    <property type="entry name" value="TWO-COMPONENT RESPONSE REGULATOR"/>
    <property type="match status" value="1"/>
</dbReference>
<dbReference type="CDD" id="cd06170">
    <property type="entry name" value="LuxR_C_like"/>
    <property type="match status" value="1"/>
</dbReference>
<dbReference type="GO" id="GO:0006355">
    <property type="term" value="P:regulation of DNA-templated transcription"/>
    <property type="evidence" value="ECO:0007669"/>
    <property type="project" value="InterPro"/>
</dbReference>
<dbReference type="EMBL" id="UGED01000011">
    <property type="protein sequence ID" value="STM07991.1"/>
    <property type="molecule type" value="Genomic_DNA"/>
</dbReference>
<dbReference type="PANTHER" id="PTHR43214:SF41">
    <property type="entry name" value="NITRATE_NITRITE RESPONSE REGULATOR PROTEIN NARP"/>
    <property type="match status" value="1"/>
</dbReference>
<dbReference type="PROSITE" id="PS50110">
    <property type="entry name" value="RESPONSE_REGULATORY"/>
    <property type="match status" value="1"/>
</dbReference>
<organism evidence="7 8">
    <name type="scientific">Escherichia coli</name>
    <dbReference type="NCBI Taxonomy" id="562"/>
    <lineage>
        <taxon>Bacteria</taxon>
        <taxon>Pseudomonadati</taxon>
        <taxon>Pseudomonadota</taxon>
        <taxon>Gammaproteobacteria</taxon>
        <taxon>Enterobacterales</taxon>
        <taxon>Enterobacteriaceae</taxon>
        <taxon>Escherichia</taxon>
    </lineage>
</organism>
<dbReference type="Proteomes" id="UP000254052">
    <property type="component" value="Unassembled WGS sequence"/>
</dbReference>
<name>A0A377CVN1_ECOLX</name>
<evidence type="ECO:0000313" key="8">
    <source>
        <dbReference type="Proteomes" id="UP000254052"/>
    </source>
</evidence>
<dbReference type="InterPro" id="IPR016032">
    <property type="entry name" value="Sig_transdc_resp-reg_C-effctor"/>
</dbReference>
<comment type="caution">
    <text evidence="4">Lacks conserved residue(s) required for the propagation of feature annotation.</text>
</comment>
<dbReference type="PROSITE" id="PS00622">
    <property type="entry name" value="HTH_LUXR_1"/>
    <property type="match status" value="1"/>
</dbReference>
<dbReference type="GO" id="GO:0000160">
    <property type="term" value="P:phosphorelay signal transduction system"/>
    <property type="evidence" value="ECO:0007669"/>
    <property type="project" value="InterPro"/>
</dbReference>
<protein>
    <submittedName>
        <fullName evidence="7">Putative two-component response regulator</fullName>
    </submittedName>
</protein>
<evidence type="ECO:0000256" key="2">
    <source>
        <dbReference type="ARBA" id="ARBA00023125"/>
    </source>
</evidence>
<evidence type="ECO:0000259" key="6">
    <source>
        <dbReference type="PROSITE" id="PS50110"/>
    </source>
</evidence>
<keyword evidence="2" id="KW-0238">DNA-binding</keyword>
<sequence>MGKIKIVVSDQQPFMIDGIIGFLGHYPDLYEVVGGYKDLKKAIAECNKSTAQIFILGEFAGGMMGSELVKWVKSHKIDAHIITFVAKMPYIDSIKLLEAGAKGCVWKTSHPAKLNRAIDSISNGYTYFDSVHMDCEKISSRYSSDNQLTNRESEILQLIADGKTNKEIANFLQLSRKTVETHRLNIMKKLDVHSGIELIKTALRMGVALYKKKRL</sequence>
<dbReference type="InterPro" id="IPR011006">
    <property type="entry name" value="CheY-like_superfamily"/>
</dbReference>
<dbReference type="AlphaFoldDB" id="A0A377CVN1"/>
<proteinExistence type="predicted"/>
<accession>A0A377CVN1</accession>
<dbReference type="SUPFAM" id="SSF52172">
    <property type="entry name" value="CheY-like"/>
    <property type="match status" value="1"/>
</dbReference>
<evidence type="ECO:0000256" key="1">
    <source>
        <dbReference type="ARBA" id="ARBA00023015"/>
    </source>
</evidence>
<dbReference type="InterPro" id="IPR001789">
    <property type="entry name" value="Sig_transdc_resp-reg_receiver"/>
</dbReference>
<dbReference type="InterPro" id="IPR000792">
    <property type="entry name" value="Tscrpt_reg_LuxR_C"/>
</dbReference>
<dbReference type="Pfam" id="PF00072">
    <property type="entry name" value="Response_reg"/>
    <property type="match status" value="1"/>
</dbReference>
<dbReference type="PRINTS" id="PR00038">
    <property type="entry name" value="HTHLUXR"/>
</dbReference>
<dbReference type="PROSITE" id="PS50043">
    <property type="entry name" value="HTH_LUXR_2"/>
    <property type="match status" value="1"/>
</dbReference>
<evidence type="ECO:0000256" key="3">
    <source>
        <dbReference type="ARBA" id="ARBA00023163"/>
    </source>
</evidence>
<dbReference type="InterPro" id="IPR039420">
    <property type="entry name" value="WalR-like"/>
</dbReference>
<reference evidence="7 8" key="1">
    <citation type="submission" date="2018-06" db="EMBL/GenBank/DDBJ databases">
        <authorList>
            <consortium name="Pathogen Informatics"/>
            <person name="Doyle S."/>
        </authorList>
    </citation>
    <scope>NUCLEOTIDE SEQUENCE [LARGE SCALE GENOMIC DNA]</scope>
    <source>
        <strain evidence="7 8">NCTC9962</strain>
    </source>
</reference>
<feature type="domain" description="HTH luxR-type" evidence="5">
    <location>
        <begin position="141"/>
        <end position="206"/>
    </location>
</feature>
<dbReference type="SMART" id="SM00421">
    <property type="entry name" value="HTH_LUXR"/>
    <property type="match status" value="1"/>
</dbReference>